<evidence type="ECO:0000256" key="1">
    <source>
        <dbReference type="SAM" id="Coils"/>
    </source>
</evidence>
<accession>A0AAN9S7Y2</accession>
<keyword evidence="1" id="KW-0175">Coiled coil</keyword>
<dbReference type="AlphaFoldDB" id="A0AAN9S7Y2"/>
<dbReference type="GO" id="GO:0010073">
    <property type="term" value="P:meristem maintenance"/>
    <property type="evidence" value="ECO:0007669"/>
    <property type="project" value="InterPro"/>
</dbReference>
<dbReference type="Proteomes" id="UP001386955">
    <property type="component" value="Unassembled WGS sequence"/>
</dbReference>
<gene>
    <name evidence="3" type="ORF">VNO78_25520</name>
</gene>
<evidence type="ECO:0000313" key="3">
    <source>
        <dbReference type="EMBL" id="KAK7390221.1"/>
    </source>
</evidence>
<proteinExistence type="predicted"/>
<dbReference type="EMBL" id="JAYMYS010000006">
    <property type="protein sequence ID" value="KAK7390221.1"/>
    <property type="molecule type" value="Genomic_DNA"/>
</dbReference>
<protein>
    <recommendedName>
        <fullName evidence="2">Aminotransferase-like plant mobile domain-containing protein</fullName>
    </recommendedName>
</protein>
<reference evidence="3 4" key="1">
    <citation type="submission" date="2024-01" db="EMBL/GenBank/DDBJ databases">
        <title>The genomes of 5 underutilized Papilionoideae crops provide insights into root nodulation and disease resistanc.</title>
        <authorList>
            <person name="Jiang F."/>
        </authorList>
    </citation>
    <scope>NUCLEOTIDE SEQUENCE [LARGE SCALE GENOMIC DNA]</scope>
    <source>
        <strain evidence="3">DUOXIRENSHENG_FW03</strain>
        <tissue evidence="3">Leaves</tissue>
    </source>
</reference>
<dbReference type="PANTHER" id="PTHR46033:SF8">
    <property type="entry name" value="PROTEIN MAINTENANCE OF MERISTEMS-LIKE"/>
    <property type="match status" value="1"/>
</dbReference>
<sequence length="604" mass="68445">MRKSTRLSSIGLAAQAREVEPTKPFSTRFSLRSYGKRVQQLTPEQRSAVSRTGFGNLLSVPNHTLNKVFLTELMDAWRCESRAFMLPFGGEIRMTLLDAALILGLPVAGNAVNLTEEEPLSDLEVSYGATKGRRKVAMSFLENRLDSIGDVASEDFVRSFLLYTIGTFLASNDGKVDSRFLQFLVDLEEVSGFAWGGAVVEDLCQWLDKRKELNVQYVGGCLIFLQTWSYEHFDVAARPQLQDHDVTYPRICRWDNNKSNQRQRGTSWFKDLDDNQVIWKLQPTPAELQIEIIKEALEFLGDNKELRSVESCLTSTPSSVSDVDSGLQLSINNEIYRMDENNLESQVVEDTPTRSSSCDEENLTILDKVRREQDMHIENLVVVIDNTPTSSIADQLGGDQEFNGEKLIVEDTPQNLTICHKVRKEQEVNLENVEDTPTGISIADEVSGHHKFTGEKLSVLNTPPKLSSYDDDLRRKNVMLEEENTELKIKINQVMRENELFRTQILSNTQFEEQNSELKKELDSLREENRILRLSISSFADRIDRHIFDLESNAADGYGSRIVLNRKNSEVAEVKGVLCRCGVFHDSTECSVYCGKDILNLGFL</sequence>
<feature type="coiled-coil region" evidence="1">
    <location>
        <begin position="470"/>
        <end position="535"/>
    </location>
</feature>
<dbReference type="PANTHER" id="PTHR46033">
    <property type="entry name" value="PROTEIN MAIN-LIKE 2"/>
    <property type="match status" value="1"/>
</dbReference>
<dbReference type="Pfam" id="PF10536">
    <property type="entry name" value="PMD"/>
    <property type="match status" value="1"/>
</dbReference>
<evidence type="ECO:0000259" key="2">
    <source>
        <dbReference type="Pfam" id="PF10536"/>
    </source>
</evidence>
<dbReference type="InterPro" id="IPR044824">
    <property type="entry name" value="MAIN-like"/>
</dbReference>
<organism evidence="3 4">
    <name type="scientific">Psophocarpus tetragonolobus</name>
    <name type="common">Winged bean</name>
    <name type="synonym">Dolichos tetragonolobus</name>
    <dbReference type="NCBI Taxonomy" id="3891"/>
    <lineage>
        <taxon>Eukaryota</taxon>
        <taxon>Viridiplantae</taxon>
        <taxon>Streptophyta</taxon>
        <taxon>Embryophyta</taxon>
        <taxon>Tracheophyta</taxon>
        <taxon>Spermatophyta</taxon>
        <taxon>Magnoliopsida</taxon>
        <taxon>eudicotyledons</taxon>
        <taxon>Gunneridae</taxon>
        <taxon>Pentapetalae</taxon>
        <taxon>rosids</taxon>
        <taxon>fabids</taxon>
        <taxon>Fabales</taxon>
        <taxon>Fabaceae</taxon>
        <taxon>Papilionoideae</taxon>
        <taxon>50 kb inversion clade</taxon>
        <taxon>NPAAA clade</taxon>
        <taxon>indigoferoid/millettioid clade</taxon>
        <taxon>Phaseoleae</taxon>
        <taxon>Psophocarpus</taxon>
    </lineage>
</organism>
<comment type="caution">
    <text evidence="3">The sequence shown here is derived from an EMBL/GenBank/DDBJ whole genome shotgun (WGS) entry which is preliminary data.</text>
</comment>
<name>A0AAN9S7Y2_PSOTE</name>
<evidence type="ECO:0000313" key="4">
    <source>
        <dbReference type="Proteomes" id="UP001386955"/>
    </source>
</evidence>
<dbReference type="InterPro" id="IPR019557">
    <property type="entry name" value="AminoTfrase-like_pln_mobile"/>
</dbReference>
<keyword evidence="4" id="KW-1185">Reference proteome</keyword>
<feature type="domain" description="Aminotransferase-like plant mobile" evidence="2">
    <location>
        <begin position="53"/>
        <end position="280"/>
    </location>
</feature>